<evidence type="ECO:0000313" key="3">
    <source>
        <dbReference type="Proteomes" id="UP000030661"/>
    </source>
</evidence>
<protein>
    <submittedName>
        <fullName evidence="2">RNA-directed DNA polymerase</fullName>
    </submittedName>
</protein>
<dbReference type="Pfam" id="PF00078">
    <property type="entry name" value="RVT_1"/>
    <property type="match status" value="1"/>
</dbReference>
<dbReference type="PANTHER" id="PTHR34047:SF8">
    <property type="entry name" value="PROTEIN YKFC"/>
    <property type="match status" value="1"/>
</dbReference>
<dbReference type="InterPro" id="IPR051083">
    <property type="entry name" value="GrpII_Intron_Splice-Mob/Def"/>
</dbReference>
<keyword evidence="2" id="KW-0808">Transferase</keyword>
<evidence type="ECO:0000313" key="2">
    <source>
        <dbReference type="EMBL" id="GAK59503.1"/>
    </source>
</evidence>
<dbReference type="EMBL" id="DF820470">
    <property type="protein sequence ID" value="GAK59503.1"/>
    <property type="molecule type" value="Genomic_DNA"/>
</dbReference>
<dbReference type="PROSITE" id="PS50878">
    <property type="entry name" value="RT_POL"/>
    <property type="match status" value="1"/>
</dbReference>
<dbReference type="STRING" id="1499967.U27_06488"/>
<dbReference type="Proteomes" id="UP000030661">
    <property type="component" value="Unassembled WGS sequence"/>
</dbReference>
<dbReference type="AlphaFoldDB" id="A0A081C4J8"/>
<name>A0A081C4J8_VECG1</name>
<dbReference type="GO" id="GO:0003964">
    <property type="term" value="F:RNA-directed DNA polymerase activity"/>
    <property type="evidence" value="ECO:0007669"/>
    <property type="project" value="UniProtKB-KW"/>
</dbReference>
<sequence length="374" mass="43751">MKRVGHLFESVTAYDNLLAAFHLARRGCGNTASVCRFVFYLEPELLRLQAELCNETYRPGAYRFFSIHDPKEREIAVAPFRDRVVHHAIVRVLTPIYERVFIYDSYATRPGKGTHAAILRAQRFLRQRQFYLKTDIAQYFAHVDHDILLETVQRKIKDQRLLRLLNRILRNTPIPGKGLPIGNLTSQFLANVYLDPLDHEIKDRLGVRSYVRYMDDLVAFSDSSQELLDLRAAIAAFLSERLLLNLKPDATFLNRASHGLSFLGMRIFPHIIRVKPENRRRSLRRLRQRIAAWEQGRLDEDRMQQSIVSITYDEKANRRAILRFRRKAAQERARWKARSVSLSHLKCFLFGCMGLMAQADSEHLRRKLCAKTWF</sequence>
<dbReference type="eggNOG" id="COG3344">
    <property type="taxonomic scope" value="Bacteria"/>
</dbReference>
<organism evidence="2 3">
    <name type="scientific">Vecturithrix granuli</name>
    <dbReference type="NCBI Taxonomy" id="1499967"/>
    <lineage>
        <taxon>Bacteria</taxon>
        <taxon>Candidatus Moduliflexota</taxon>
        <taxon>Candidatus Vecturitrichia</taxon>
        <taxon>Candidatus Vecturitrichales</taxon>
        <taxon>Candidatus Vecturitrichaceae</taxon>
        <taxon>Candidatus Vecturithrix</taxon>
    </lineage>
</organism>
<dbReference type="PANTHER" id="PTHR34047">
    <property type="entry name" value="NUCLEAR INTRON MATURASE 1, MITOCHONDRIAL-RELATED"/>
    <property type="match status" value="1"/>
</dbReference>
<dbReference type="SUPFAM" id="SSF56672">
    <property type="entry name" value="DNA/RNA polymerases"/>
    <property type="match status" value="1"/>
</dbReference>
<keyword evidence="3" id="KW-1185">Reference proteome</keyword>
<reference evidence="2 3" key="1">
    <citation type="journal article" date="2015" name="PeerJ">
        <title>First genomic representation of candidate bacterial phylum KSB3 points to enhanced environmental sensing as a trigger of wastewater bulking.</title>
        <authorList>
            <person name="Sekiguchi Y."/>
            <person name="Ohashi A."/>
            <person name="Parks D.H."/>
            <person name="Yamauchi T."/>
            <person name="Tyson G.W."/>
            <person name="Hugenholtz P."/>
        </authorList>
    </citation>
    <scope>NUCLEOTIDE SEQUENCE [LARGE SCALE GENOMIC DNA]</scope>
</reference>
<feature type="domain" description="Reverse transcriptase" evidence="1">
    <location>
        <begin position="46"/>
        <end position="267"/>
    </location>
</feature>
<gene>
    <name evidence="2" type="ORF">U27_06488</name>
</gene>
<accession>A0A081C4J8</accession>
<keyword evidence="2" id="KW-0695">RNA-directed DNA polymerase</keyword>
<proteinExistence type="predicted"/>
<dbReference type="HOGENOM" id="CLU_013584_0_0_0"/>
<dbReference type="CDD" id="cd01651">
    <property type="entry name" value="RT_G2_intron"/>
    <property type="match status" value="1"/>
</dbReference>
<dbReference type="InterPro" id="IPR000477">
    <property type="entry name" value="RT_dom"/>
</dbReference>
<keyword evidence="2" id="KW-0548">Nucleotidyltransferase</keyword>
<dbReference type="InterPro" id="IPR043502">
    <property type="entry name" value="DNA/RNA_pol_sf"/>
</dbReference>
<evidence type="ECO:0000259" key="1">
    <source>
        <dbReference type="PROSITE" id="PS50878"/>
    </source>
</evidence>